<evidence type="ECO:0000256" key="1">
    <source>
        <dbReference type="ARBA" id="ARBA00004429"/>
    </source>
</evidence>
<keyword evidence="6" id="KW-1278">Translocase</keyword>
<evidence type="ECO:0000256" key="4">
    <source>
        <dbReference type="ARBA" id="ARBA00022741"/>
    </source>
</evidence>
<name>A0ABW3G3L4_9NOCA</name>
<keyword evidence="5 13" id="KW-0067">ATP-binding</keyword>
<feature type="transmembrane region" description="Helical" evidence="10">
    <location>
        <begin position="261"/>
        <end position="279"/>
    </location>
</feature>
<dbReference type="SMART" id="SM00382">
    <property type="entry name" value="AAA"/>
    <property type="match status" value="1"/>
</dbReference>
<feature type="transmembrane region" description="Helical" evidence="10">
    <location>
        <begin position="70"/>
        <end position="95"/>
    </location>
</feature>
<evidence type="ECO:0000256" key="2">
    <source>
        <dbReference type="ARBA" id="ARBA00022519"/>
    </source>
</evidence>
<dbReference type="SUPFAM" id="SSF90123">
    <property type="entry name" value="ABC transporter transmembrane region"/>
    <property type="match status" value="1"/>
</dbReference>
<keyword evidence="7 10" id="KW-1133">Transmembrane helix</keyword>
<organism evidence="13 14">
    <name type="scientific">Williamsia deligens</name>
    <dbReference type="NCBI Taxonomy" id="321325"/>
    <lineage>
        <taxon>Bacteria</taxon>
        <taxon>Bacillati</taxon>
        <taxon>Actinomycetota</taxon>
        <taxon>Actinomycetes</taxon>
        <taxon>Mycobacteriales</taxon>
        <taxon>Nocardiaceae</taxon>
        <taxon>Williamsia</taxon>
    </lineage>
</organism>
<dbReference type="InterPro" id="IPR003439">
    <property type="entry name" value="ABC_transporter-like_ATP-bd"/>
</dbReference>
<gene>
    <name evidence="13" type="ORF">ACFQ04_05105</name>
</gene>
<keyword evidence="3 10" id="KW-0812">Transmembrane</keyword>
<evidence type="ECO:0000259" key="12">
    <source>
        <dbReference type="PROSITE" id="PS50929"/>
    </source>
</evidence>
<dbReference type="InterPro" id="IPR011527">
    <property type="entry name" value="ABC1_TM_dom"/>
</dbReference>
<keyword evidence="8 10" id="KW-0472">Membrane</keyword>
<feature type="transmembrane region" description="Helical" evidence="10">
    <location>
        <begin position="148"/>
        <end position="167"/>
    </location>
</feature>
<evidence type="ECO:0000256" key="7">
    <source>
        <dbReference type="ARBA" id="ARBA00022989"/>
    </source>
</evidence>
<dbReference type="CDD" id="cd07346">
    <property type="entry name" value="ABC_6TM_exporters"/>
    <property type="match status" value="1"/>
</dbReference>
<keyword evidence="2" id="KW-1003">Cell membrane</keyword>
<evidence type="ECO:0000256" key="10">
    <source>
        <dbReference type="SAM" id="Phobius"/>
    </source>
</evidence>
<dbReference type="InterPro" id="IPR036640">
    <property type="entry name" value="ABC1_TM_sf"/>
</dbReference>
<dbReference type="PROSITE" id="PS50929">
    <property type="entry name" value="ABC_TM1F"/>
    <property type="match status" value="1"/>
</dbReference>
<dbReference type="EMBL" id="JBHTIL010000001">
    <property type="protein sequence ID" value="MFD0925111.1"/>
    <property type="molecule type" value="Genomic_DNA"/>
</dbReference>
<keyword evidence="4" id="KW-0547">Nucleotide-binding</keyword>
<dbReference type="SUPFAM" id="SSF52540">
    <property type="entry name" value="P-loop containing nucleoside triphosphate hydrolases"/>
    <property type="match status" value="1"/>
</dbReference>
<dbReference type="Gene3D" id="3.40.50.300">
    <property type="entry name" value="P-loop containing nucleotide triphosphate hydrolases"/>
    <property type="match status" value="1"/>
</dbReference>
<accession>A0ABW3G3L4</accession>
<dbReference type="Pfam" id="PF00005">
    <property type="entry name" value="ABC_tran"/>
    <property type="match status" value="1"/>
</dbReference>
<evidence type="ECO:0000259" key="11">
    <source>
        <dbReference type="PROSITE" id="PS50893"/>
    </source>
</evidence>
<reference evidence="14" key="1">
    <citation type="journal article" date="2019" name="Int. J. Syst. Evol. Microbiol.">
        <title>The Global Catalogue of Microorganisms (GCM) 10K type strain sequencing project: providing services to taxonomists for standard genome sequencing and annotation.</title>
        <authorList>
            <consortium name="The Broad Institute Genomics Platform"/>
            <consortium name="The Broad Institute Genome Sequencing Center for Infectious Disease"/>
            <person name="Wu L."/>
            <person name="Ma J."/>
        </authorList>
    </citation>
    <scope>NUCLEOTIDE SEQUENCE [LARGE SCALE GENOMIC DNA]</scope>
    <source>
        <strain evidence="14">CCUG 50873</strain>
    </source>
</reference>
<comment type="caution">
    <text evidence="13">The sequence shown here is derived from an EMBL/GenBank/DDBJ whole genome shotgun (WGS) entry which is preliminary data.</text>
</comment>
<dbReference type="Pfam" id="PF00664">
    <property type="entry name" value="ABC_membrane"/>
    <property type="match status" value="1"/>
</dbReference>
<keyword evidence="2" id="KW-0997">Cell inner membrane</keyword>
<protein>
    <submittedName>
        <fullName evidence="13">ABC transporter ATP-binding protein</fullName>
    </submittedName>
</protein>
<dbReference type="PANTHER" id="PTHR24221:SF654">
    <property type="entry name" value="ATP-BINDING CASSETTE SUB-FAMILY B MEMBER 6"/>
    <property type="match status" value="1"/>
</dbReference>
<dbReference type="PROSITE" id="PS50893">
    <property type="entry name" value="ABC_TRANSPORTER_2"/>
    <property type="match status" value="1"/>
</dbReference>
<evidence type="ECO:0000256" key="6">
    <source>
        <dbReference type="ARBA" id="ARBA00022967"/>
    </source>
</evidence>
<feature type="domain" description="ABC transmembrane type-1" evidence="12">
    <location>
        <begin position="34"/>
        <end position="316"/>
    </location>
</feature>
<keyword evidence="14" id="KW-1185">Reference proteome</keyword>
<evidence type="ECO:0000313" key="13">
    <source>
        <dbReference type="EMBL" id="MFD0925111.1"/>
    </source>
</evidence>
<evidence type="ECO:0000256" key="3">
    <source>
        <dbReference type="ARBA" id="ARBA00022692"/>
    </source>
</evidence>
<dbReference type="InterPro" id="IPR027417">
    <property type="entry name" value="P-loop_NTPase"/>
</dbReference>
<evidence type="ECO:0000313" key="14">
    <source>
        <dbReference type="Proteomes" id="UP001597068"/>
    </source>
</evidence>
<dbReference type="InterPro" id="IPR003593">
    <property type="entry name" value="AAA+_ATPase"/>
</dbReference>
<dbReference type="Gene3D" id="1.20.1560.10">
    <property type="entry name" value="ABC transporter type 1, transmembrane domain"/>
    <property type="match status" value="1"/>
</dbReference>
<dbReference type="Proteomes" id="UP001597068">
    <property type="component" value="Unassembled WGS sequence"/>
</dbReference>
<evidence type="ECO:0000256" key="5">
    <source>
        <dbReference type="ARBA" id="ARBA00022840"/>
    </source>
</evidence>
<dbReference type="RefSeq" id="WP_253646912.1">
    <property type="nucleotide sequence ID" value="NZ_BAAAMO010000002.1"/>
</dbReference>
<feature type="domain" description="ABC transporter" evidence="11">
    <location>
        <begin position="346"/>
        <end position="580"/>
    </location>
</feature>
<dbReference type="GO" id="GO:0005524">
    <property type="term" value="F:ATP binding"/>
    <property type="evidence" value="ECO:0007669"/>
    <property type="project" value="UniProtKB-KW"/>
</dbReference>
<comment type="subcellular location">
    <subcellularLocation>
        <location evidence="1">Cell inner membrane</location>
        <topology evidence="1">Multi-pass membrane protein</topology>
    </subcellularLocation>
</comment>
<proteinExistence type="inferred from homology"/>
<dbReference type="PANTHER" id="PTHR24221">
    <property type="entry name" value="ATP-BINDING CASSETTE SUB-FAMILY B"/>
    <property type="match status" value="1"/>
</dbReference>
<evidence type="ECO:0000256" key="8">
    <source>
        <dbReference type="ARBA" id="ARBA00023136"/>
    </source>
</evidence>
<comment type="similarity">
    <text evidence="9">Belongs to the ABC transporter superfamily. Siderophore-Fe(3+) uptake transporter (SIUT) (TC 3.A.1.21) family.</text>
</comment>
<feature type="transmembrane region" description="Helical" evidence="10">
    <location>
        <begin position="173"/>
        <end position="192"/>
    </location>
</feature>
<dbReference type="InterPro" id="IPR039421">
    <property type="entry name" value="Type_1_exporter"/>
</dbReference>
<evidence type="ECO:0000256" key="9">
    <source>
        <dbReference type="ARBA" id="ARBA00023455"/>
    </source>
</evidence>
<feature type="transmembrane region" description="Helical" evidence="10">
    <location>
        <begin position="32"/>
        <end position="58"/>
    </location>
</feature>
<sequence length="590" mass="61587">MTVPDVTPVLPVADWRRTLRWFTGDLRRRPGLLAATVVVGLVAAGLSVVPVYVLGVLVDRVRDGASSGEIVGPAVLIAVTALLGGLGTGVSGYLVQRLGEQTLADLREAVLDRTLRLPIGVVDAAGRGDLLSRVGADVGAVTRAVSQVLPTMITAFFLGVLTLVSMTGIDWRLGLAGALSIPAYVLALRWYLPRSAPMYRDERLAIAARAQSMVEALQGLPTIAAYERHDHHRELIHTSSARARDISISVFRQFTRFVGRVNRAEFIGLAAILVVGFVLVREDAVTVGAVTAAALLFHRLFNPIGSLMFDFDEIQAAAASLARLVGVCDIPEAATAQAGEPADAGVVVDAVGHSYVHGRLVLQDISLTLEPGTRTALVGSTGAGKTTLAAIIAGTLRPSSGTVRVGGVAPADLPSDTVGRHVVTVTQEVHVFAGPLIDDLLLAAPDADREAVNRALDVVGAREWVTALPEGLDTLVGEGGLALTAAQSQHIALARVVLADPSVVVLDEATAEAGSASARDLEDAALAATEGRTTLVVAHRLTQAARADAIVVMENGRIVESGTHADLAGRDGGRYAQLWAAWTDNGVAAR</sequence>